<feature type="transmembrane region" description="Helical" evidence="5">
    <location>
        <begin position="381"/>
        <end position="401"/>
    </location>
</feature>
<evidence type="ECO:0000313" key="6">
    <source>
        <dbReference type="EMBL" id="SFW12189.1"/>
    </source>
</evidence>
<evidence type="ECO:0000313" key="8">
    <source>
        <dbReference type="Proteomes" id="UP000183788"/>
    </source>
</evidence>
<feature type="transmembrane region" description="Helical" evidence="5">
    <location>
        <begin position="141"/>
        <end position="159"/>
    </location>
</feature>
<dbReference type="RefSeq" id="WP_072356510.1">
    <property type="nucleotide sequence ID" value="NZ_CP139972.1"/>
</dbReference>
<dbReference type="GO" id="GO:0016020">
    <property type="term" value="C:membrane"/>
    <property type="evidence" value="ECO:0007669"/>
    <property type="project" value="UniProtKB-SubCell"/>
</dbReference>
<name>A0A1K1LMR3_9BACT</name>
<keyword evidence="3 5" id="KW-1133">Transmembrane helix</keyword>
<gene>
    <name evidence="6" type="ORF">SAMN05661012_00051</name>
    <name evidence="7" type="ORF">SR876_31025</name>
</gene>
<evidence type="ECO:0000313" key="7">
    <source>
        <dbReference type="EMBL" id="WQG89366.1"/>
    </source>
</evidence>
<feature type="transmembrane region" description="Helical" evidence="5">
    <location>
        <begin position="292"/>
        <end position="311"/>
    </location>
</feature>
<protein>
    <submittedName>
        <fullName evidence="7">Flippase</fullName>
    </submittedName>
    <submittedName>
        <fullName evidence="6">Polysaccharide biosynthesis C-terminal domain-containing protein</fullName>
    </submittedName>
</protein>
<accession>A0A1K1LMR3</accession>
<reference evidence="6 8" key="1">
    <citation type="submission" date="2016-11" db="EMBL/GenBank/DDBJ databases">
        <authorList>
            <person name="Jaros S."/>
            <person name="Januszkiewicz K."/>
            <person name="Wedrychowicz H."/>
        </authorList>
    </citation>
    <scope>NUCLEOTIDE SEQUENCE [LARGE SCALE GENOMIC DNA]</scope>
    <source>
        <strain evidence="6 8">DSM 784</strain>
    </source>
</reference>
<feature type="transmembrane region" description="Helical" evidence="5">
    <location>
        <begin position="40"/>
        <end position="59"/>
    </location>
</feature>
<feature type="transmembrane region" description="Helical" evidence="5">
    <location>
        <begin position="355"/>
        <end position="375"/>
    </location>
</feature>
<dbReference type="EMBL" id="FPIZ01000001">
    <property type="protein sequence ID" value="SFW12189.1"/>
    <property type="molecule type" value="Genomic_DNA"/>
</dbReference>
<evidence type="ECO:0000256" key="1">
    <source>
        <dbReference type="ARBA" id="ARBA00004141"/>
    </source>
</evidence>
<feature type="transmembrane region" description="Helical" evidence="5">
    <location>
        <begin position="165"/>
        <end position="189"/>
    </location>
</feature>
<dbReference type="PANTHER" id="PTHR43424">
    <property type="entry name" value="LOCUS PUTATIVE PROTEIN 1-RELATED"/>
    <property type="match status" value="1"/>
</dbReference>
<dbReference type="InterPro" id="IPR052556">
    <property type="entry name" value="PolySynth_Transporter"/>
</dbReference>
<comment type="subcellular location">
    <subcellularLocation>
        <location evidence="1">Membrane</location>
        <topology evidence="1">Multi-pass membrane protein</topology>
    </subcellularLocation>
</comment>
<dbReference type="Proteomes" id="UP000183788">
    <property type="component" value="Unassembled WGS sequence"/>
</dbReference>
<keyword evidence="9" id="KW-1185">Reference proteome</keyword>
<evidence type="ECO:0000256" key="5">
    <source>
        <dbReference type="SAM" id="Phobius"/>
    </source>
</evidence>
<dbReference type="EMBL" id="CP140154">
    <property type="protein sequence ID" value="WQG89366.1"/>
    <property type="molecule type" value="Genomic_DNA"/>
</dbReference>
<feature type="transmembrane region" description="Helical" evidence="5">
    <location>
        <begin position="109"/>
        <end position="129"/>
    </location>
</feature>
<dbReference type="Proteomes" id="UP001326715">
    <property type="component" value="Chromosome"/>
</dbReference>
<reference evidence="7 9" key="2">
    <citation type="submission" date="2023-11" db="EMBL/GenBank/DDBJ databases">
        <title>MicrobeMod: A computational toolkit for identifying prokaryotic methylation and restriction-modification with nanopore sequencing.</title>
        <authorList>
            <person name="Crits-Christoph A."/>
            <person name="Kang S.C."/>
            <person name="Lee H."/>
            <person name="Ostrov N."/>
        </authorList>
    </citation>
    <scope>NUCLEOTIDE SEQUENCE [LARGE SCALE GENOMIC DNA]</scope>
    <source>
        <strain evidence="7 9">ATCC 23090</strain>
    </source>
</reference>
<organism evidence="6 8">
    <name type="scientific">Chitinophaga sancti</name>
    <dbReference type="NCBI Taxonomy" id="1004"/>
    <lineage>
        <taxon>Bacteria</taxon>
        <taxon>Pseudomonadati</taxon>
        <taxon>Bacteroidota</taxon>
        <taxon>Chitinophagia</taxon>
        <taxon>Chitinophagales</taxon>
        <taxon>Chitinophagaceae</taxon>
        <taxon>Chitinophaga</taxon>
    </lineage>
</organism>
<dbReference type="CDD" id="cd13128">
    <property type="entry name" value="MATE_Wzx_like"/>
    <property type="match status" value="1"/>
</dbReference>
<keyword evidence="4 5" id="KW-0472">Membrane</keyword>
<proteinExistence type="predicted"/>
<evidence type="ECO:0000256" key="2">
    <source>
        <dbReference type="ARBA" id="ARBA00022692"/>
    </source>
</evidence>
<dbReference type="InterPro" id="IPR002797">
    <property type="entry name" value="Polysacc_synth"/>
</dbReference>
<evidence type="ECO:0000256" key="4">
    <source>
        <dbReference type="ARBA" id="ARBA00023136"/>
    </source>
</evidence>
<sequence>MHKILQNSGWLLIDKLARLFFGLITMAMIARYIGPVEFGIWNYSIALTAIIGGIAVLGLDKIVVKELVAAPERRDEIISTALFMRVVAGILSCIICIGITWFTRQNNPLYIWCTSITALNILLQSFDVFDYYYQAHNQVQRVIIPKVTVFILFCLIRIACVRMNLSFMVILWVSLAELLITYLLIFAYYSWHEGITSLFKIRMQEARYLFSQSWSLLFAGVLVLLYMKSDQLMLDILTTPQQLGEYAAAARISELWYAIPTVIAVAILPNLIRKRQTNHDRYLENVEKWIRLSMWGSTAIAVVMTIASGRLTGLLYGSQYPHAGIILSIHIWANIPVFLCVAIMQYQIVEGNYNANLYATIAGIAANLIINLLLIPSLGGIAAAIATVISYTTVATCLIMLDKTGQGKMFMIKMLKPGKALADIWQLQLALKSSIENLLSVLRQKSLSK</sequence>
<dbReference type="STRING" id="1004.SAMN05661012_00051"/>
<dbReference type="PANTHER" id="PTHR43424:SF1">
    <property type="entry name" value="LOCUS PUTATIVE PROTEIN 1-RELATED"/>
    <property type="match status" value="1"/>
</dbReference>
<evidence type="ECO:0000313" key="9">
    <source>
        <dbReference type="Proteomes" id="UP001326715"/>
    </source>
</evidence>
<feature type="transmembrane region" description="Helical" evidence="5">
    <location>
        <begin position="323"/>
        <end position="343"/>
    </location>
</feature>
<feature type="transmembrane region" description="Helical" evidence="5">
    <location>
        <begin position="80"/>
        <end position="103"/>
    </location>
</feature>
<evidence type="ECO:0000256" key="3">
    <source>
        <dbReference type="ARBA" id="ARBA00022989"/>
    </source>
</evidence>
<keyword evidence="2 5" id="KW-0812">Transmembrane</keyword>
<feature type="transmembrane region" description="Helical" evidence="5">
    <location>
        <begin position="209"/>
        <end position="227"/>
    </location>
</feature>
<dbReference type="AlphaFoldDB" id="A0A1K1LMR3"/>
<feature type="transmembrane region" description="Helical" evidence="5">
    <location>
        <begin position="16"/>
        <end position="34"/>
    </location>
</feature>
<dbReference type="OrthoDB" id="9770347at2"/>
<dbReference type="Pfam" id="PF01943">
    <property type="entry name" value="Polysacc_synt"/>
    <property type="match status" value="1"/>
</dbReference>
<feature type="transmembrane region" description="Helical" evidence="5">
    <location>
        <begin position="255"/>
        <end position="272"/>
    </location>
</feature>